<accession>A0A8H7SJL6</accession>
<dbReference type="Proteomes" id="UP000613177">
    <property type="component" value="Unassembled WGS sequence"/>
</dbReference>
<dbReference type="PANTHER" id="PTHR13148:SF0">
    <property type="entry name" value="POST-GPI ATTACHMENT TO PROTEINS FACTOR 3"/>
    <property type="match status" value="1"/>
</dbReference>
<evidence type="ECO:0000256" key="2">
    <source>
        <dbReference type="ARBA" id="ARBA00022502"/>
    </source>
</evidence>
<sequence>MSKLNWFIILLFIHICFGSTGNDQAPFQHCLDECVQVSCPTASLNFWLRLFNWNCPEDCRYVCSQQMTDTAQEQGLEIYQYYGKWPFYRLLGMQEPASVFFSIGNGLVHLYYFTRYQYMVLEYGVSYERYLLDTITRLFWGYFTSTLFAILRYYSSISSTEINTPMLGFIVFLLLLDSHCLSVGCFI</sequence>
<evidence type="ECO:0000256" key="6">
    <source>
        <dbReference type="ARBA" id="ARBA00023136"/>
    </source>
</evidence>
<keyword evidence="9" id="KW-1185">Reference proteome</keyword>
<proteinExistence type="inferred from homology"/>
<keyword evidence="4 7" id="KW-0732">Signal</keyword>
<evidence type="ECO:0000256" key="4">
    <source>
        <dbReference type="ARBA" id="ARBA00022729"/>
    </source>
</evidence>
<keyword evidence="3 7" id="KW-0812">Transmembrane</keyword>
<dbReference type="GO" id="GO:0005789">
    <property type="term" value="C:endoplasmic reticulum membrane"/>
    <property type="evidence" value="ECO:0007669"/>
    <property type="project" value="UniProtKB-SubCell"/>
</dbReference>
<feature type="transmembrane region" description="Helical" evidence="7">
    <location>
        <begin position="166"/>
        <end position="186"/>
    </location>
</feature>
<keyword evidence="6 7" id="KW-0472">Membrane</keyword>
<gene>
    <name evidence="8" type="ORF">INT48_003867</name>
</gene>
<evidence type="ECO:0000256" key="1">
    <source>
        <dbReference type="ARBA" id="ARBA00004127"/>
    </source>
</evidence>
<feature type="chain" id="PRO_5034419568" description="Post-GPI attachment to proteins factor 3" evidence="7">
    <location>
        <begin position="19"/>
        <end position="187"/>
    </location>
</feature>
<dbReference type="GO" id="GO:0006506">
    <property type="term" value="P:GPI anchor biosynthetic process"/>
    <property type="evidence" value="ECO:0007669"/>
    <property type="project" value="UniProtKB-KW"/>
</dbReference>
<keyword evidence="2 7" id="KW-0337">GPI-anchor biosynthesis</keyword>
<dbReference type="Pfam" id="PF04080">
    <property type="entry name" value="Per1"/>
    <property type="match status" value="1"/>
</dbReference>
<feature type="signal peptide" evidence="7">
    <location>
        <begin position="1"/>
        <end position="18"/>
    </location>
</feature>
<dbReference type="EMBL" id="JAEPRE010000290">
    <property type="protein sequence ID" value="KAG2229273.1"/>
    <property type="molecule type" value="Genomic_DNA"/>
</dbReference>
<evidence type="ECO:0000313" key="9">
    <source>
        <dbReference type="Proteomes" id="UP000613177"/>
    </source>
</evidence>
<comment type="subcellular location">
    <subcellularLocation>
        <location evidence="1">Endomembrane system</location>
        <topology evidence="1">Multi-pass membrane protein</topology>
    </subcellularLocation>
    <subcellularLocation>
        <location evidence="7">Endoplasmic reticulum membrane</location>
        <topology evidence="7">Multi-pass membrane protein</topology>
    </subcellularLocation>
</comment>
<keyword evidence="5 7" id="KW-1133">Transmembrane helix</keyword>
<dbReference type="AlphaFoldDB" id="A0A8H7SJL6"/>
<protein>
    <recommendedName>
        <fullName evidence="7">Post-GPI attachment to proteins factor 3</fullName>
    </recommendedName>
</protein>
<comment type="caution">
    <text evidence="8">The sequence shown here is derived from an EMBL/GenBank/DDBJ whole genome shotgun (WGS) entry which is preliminary data.</text>
</comment>
<dbReference type="GO" id="GO:0016788">
    <property type="term" value="F:hydrolase activity, acting on ester bonds"/>
    <property type="evidence" value="ECO:0007669"/>
    <property type="project" value="TreeGrafter"/>
</dbReference>
<evidence type="ECO:0000256" key="3">
    <source>
        <dbReference type="ARBA" id="ARBA00022692"/>
    </source>
</evidence>
<evidence type="ECO:0000256" key="7">
    <source>
        <dbReference type="RuleBase" id="RU365066"/>
    </source>
</evidence>
<name>A0A8H7SJL6_9FUNG</name>
<dbReference type="InterPro" id="IPR007217">
    <property type="entry name" value="Per1-like"/>
</dbReference>
<dbReference type="PANTHER" id="PTHR13148">
    <property type="entry name" value="PER1-RELATED"/>
    <property type="match status" value="1"/>
</dbReference>
<comment type="function">
    <text evidence="7">Involved in the lipid remodeling steps of GPI-anchor maturation.</text>
</comment>
<comment type="similarity">
    <text evidence="7">Belongs to the PGAP3 family.</text>
</comment>
<keyword evidence="7" id="KW-0256">Endoplasmic reticulum</keyword>
<evidence type="ECO:0000256" key="5">
    <source>
        <dbReference type="ARBA" id="ARBA00022989"/>
    </source>
</evidence>
<feature type="transmembrane region" description="Helical" evidence="7">
    <location>
        <begin position="135"/>
        <end position="154"/>
    </location>
</feature>
<evidence type="ECO:0000313" key="8">
    <source>
        <dbReference type="EMBL" id="KAG2229273.1"/>
    </source>
</evidence>
<feature type="transmembrane region" description="Helical" evidence="7">
    <location>
        <begin position="97"/>
        <end position="114"/>
    </location>
</feature>
<organism evidence="8 9">
    <name type="scientific">Thamnidium elegans</name>
    <dbReference type="NCBI Taxonomy" id="101142"/>
    <lineage>
        <taxon>Eukaryota</taxon>
        <taxon>Fungi</taxon>
        <taxon>Fungi incertae sedis</taxon>
        <taxon>Mucoromycota</taxon>
        <taxon>Mucoromycotina</taxon>
        <taxon>Mucoromycetes</taxon>
        <taxon>Mucorales</taxon>
        <taxon>Mucorineae</taxon>
        <taxon>Mucoraceae</taxon>
        <taxon>Thamnidium</taxon>
    </lineage>
</organism>
<reference evidence="8" key="1">
    <citation type="submission" date="2021-01" db="EMBL/GenBank/DDBJ databases">
        <title>Metabolic potential, ecology and presence of endohyphal bacteria is reflected in genomic diversity of Mucoromycotina.</title>
        <authorList>
            <person name="Muszewska A."/>
            <person name="Okrasinska A."/>
            <person name="Steczkiewicz K."/>
            <person name="Drgas O."/>
            <person name="Orlowska M."/>
            <person name="Perlinska-Lenart U."/>
            <person name="Aleksandrzak-Piekarczyk T."/>
            <person name="Szatraj K."/>
            <person name="Zielenkiewicz U."/>
            <person name="Pilsyk S."/>
            <person name="Malc E."/>
            <person name="Mieczkowski P."/>
            <person name="Kruszewska J.S."/>
            <person name="Biernat P."/>
            <person name="Pawlowska J."/>
        </authorList>
    </citation>
    <scope>NUCLEOTIDE SEQUENCE</scope>
    <source>
        <strain evidence="8">WA0000018081</strain>
    </source>
</reference>
<comment type="caution">
    <text evidence="7">Lacks conserved residue(s) required for the propagation of feature annotation.</text>
</comment>